<name>A0AAE1VCV5_9SOLA</name>
<dbReference type="Proteomes" id="UP001291623">
    <property type="component" value="Unassembled WGS sequence"/>
</dbReference>
<evidence type="ECO:0000313" key="2">
    <source>
        <dbReference type="Proteomes" id="UP001291623"/>
    </source>
</evidence>
<proteinExistence type="predicted"/>
<accession>A0AAE1VCV5</accession>
<dbReference type="EMBL" id="JAVYJV010000013">
    <property type="protein sequence ID" value="KAK4356724.1"/>
    <property type="molecule type" value="Genomic_DNA"/>
</dbReference>
<sequence>MVCLNWVYQRSFLSSSLDGWGIILAFKRQKDPSVLFRMSHSSSLFMSFSLLMVEFSG</sequence>
<comment type="caution">
    <text evidence="1">The sequence shown here is derived from an EMBL/GenBank/DDBJ whole genome shotgun (WGS) entry which is preliminary data.</text>
</comment>
<gene>
    <name evidence="1" type="ORF">RND71_025695</name>
</gene>
<evidence type="ECO:0000313" key="1">
    <source>
        <dbReference type="EMBL" id="KAK4356724.1"/>
    </source>
</evidence>
<dbReference type="AlphaFoldDB" id="A0AAE1VCV5"/>
<keyword evidence="2" id="KW-1185">Reference proteome</keyword>
<organism evidence="1 2">
    <name type="scientific">Anisodus tanguticus</name>
    <dbReference type="NCBI Taxonomy" id="243964"/>
    <lineage>
        <taxon>Eukaryota</taxon>
        <taxon>Viridiplantae</taxon>
        <taxon>Streptophyta</taxon>
        <taxon>Embryophyta</taxon>
        <taxon>Tracheophyta</taxon>
        <taxon>Spermatophyta</taxon>
        <taxon>Magnoliopsida</taxon>
        <taxon>eudicotyledons</taxon>
        <taxon>Gunneridae</taxon>
        <taxon>Pentapetalae</taxon>
        <taxon>asterids</taxon>
        <taxon>lamiids</taxon>
        <taxon>Solanales</taxon>
        <taxon>Solanaceae</taxon>
        <taxon>Solanoideae</taxon>
        <taxon>Hyoscyameae</taxon>
        <taxon>Anisodus</taxon>
    </lineage>
</organism>
<reference evidence="1" key="1">
    <citation type="submission" date="2023-12" db="EMBL/GenBank/DDBJ databases">
        <title>Genome assembly of Anisodus tanguticus.</title>
        <authorList>
            <person name="Wang Y.-J."/>
        </authorList>
    </citation>
    <scope>NUCLEOTIDE SEQUENCE</scope>
    <source>
        <strain evidence="1">KB-2021</strain>
        <tissue evidence="1">Leaf</tissue>
    </source>
</reference>
<protein>
    <submittedName>
        <fullName evidence="1">Uncharacterized protein</fullName>
    </submittedName>
</protein>